<feature type="compositionally biased region" description="Acidic residues" evidence="1">
    <location>
        <begin position="342"/>
        <end position="351"/>
    </location>
</feature>
<feature type="compositionally biased region" description="Basic and acidic residues" evidence="1">
    <location>
        <begin position="399"/>
        <end position="420"/>
    </location>
</feature>
<dbReference type="InterPro" id="IPR043160">
    <property type="entry name" value="Dynein_C_barrel"/>
</dbReference>
<dbReference type="GO" id="GO:0045505">
    <property type="term" value="F:dynein intermediate chain binding"/>
    <property type="evidence" value="ECO:0007669"/>
    <property type="project" value="InterPro"/>
</dbReference>
<evidence type="ECO:0000313" key="4">
    <source>
        <dbReference type="Proteomes" id="UP001230051"/>
    </source>
</evidence>
<evidence type="ECO:0000313" key="3">
    <source>
        <dbReference type="EMBL" id="KAK1142693.1"/>
    </source>
</evidence>
<dbReference type="PANTHER" id="PTHR46961">
    <property type="entry name" value="DYNEIN HEAVY CHAIN 1, AXONEMAL-LIKE PROTEIN"/>
    <property type="match status" value="1"/>
</dbReference>
<dbReference type="GO" id="GO:0030286">
    <property type="term" value="C:dynein complex"/>
    <property type="evidence" value="ECO:0007669"/>
    <property type="project" value="InterPro"/>
</dbReference>
<feature type="non-terminal residue" evidence="3">
    <location>
        <position position="1"/>
    </location>
</feature>
<gene>
    <name evidence="3" type="primary">ODA11</name>
    <name evidence="3" type="ORF">AOXY_G36875</name>
</gene>
<feature type="region of interest" description="Disordered" evidence="1">
    <location>
        <begin position="184"/>
        <end position="447"/>
    </location>
</feature>
<dbReference type="AlphaFoldDB" id="A0AAD8CE98"/>
<dbReference type="Gene3D" id="3.10.490.20">
    <property type="match status" value="1"/>
</dbReference>
<sequence>PSTHTLSTWIQDLKKRHSQLKQWVEEGMVHYGEKTAGNRIQSVWLGGLVNPGALIMALQHTYAAANGCLLDEIALSCHISKSPEHTAQPESQQCQLILEGLVLHGASWDFKANQLGEPRDEFVPLPYVTVRPVLRTAEMSEDRAKLFECPVYRNTTRQCCILKLPLQSPNPAHHWQLKKTAIVLDSGPPPPGITRRSETCFPAKTGDTQKIVSSPRLLNKASFTESPSKDIPPRIMSNQPARNGVHSSSPEAKTADVDEGQGSVPEQMPHDNTQSPRNARPATLTDHRNSTSPQPLTGVSDATGKGSQLELFRDKAITLGQKPPSVQSVDPNTEDYPIPRDFEEEEEEGEEESRTFSDRGNKNSVAEDEPQPGEEDLDSSSEEDMGEEPKQEMGGYQGNREEAAEKTNNEEDDAVEKLESDLQAPVEGRGGSKAPSENDSGNEFKFY</sequence>
<dbReference type="Pfam" id="PF18199">
    <property type="entry name" value="Dynein_C"/>
    <property type="match status" value="1"/>
</dbReference>
<dbReference type="InterPro" id="IPR026983">
    <property type="entry name" value="DHC"/>
</dbReference>
<feature type="compositionally biased region" description="Acidic residues" evidence="1">
    <location>
        <begin position="366"/>
        <end position="386"/>
    </location>
</feature>
<organism evidence="3 4">
    <name type="scientific">Acipenser oxyrinchus oxyrinchus</name>
    <dbReference type="NCBI Taxonomy" id="40147"/>
    <lineage>
        <taxon>Eukaryota</taxon>
        <taxon>Metazoa</taxon>
        <taxon>Chordata</taxon>
        <taxon>Craniata</taxon>
        <taxon>Vertebrata</taxon>
        <taxon>Euteleostomi</taxon>
        <taxon>Actinopterygii</taxon>
        <taxon>Chondrostei</taxon>
        <taxon>Acipenseriformes</taxon>
        <taxon>Acipenseridae</taxon>
        <taxon>Acipenser</taxon>
    </lineage>
</organism>
<feature type="domain" description="Dynein heavy chain C-terminal" evidence="2">
    <location>
        <begin position="1"/>
        <end position="183"/>
    </location>
</feature>
<name>A0AAD8CE98_ACIOX</name>
<keyword evidence="4" id="KW-1185">Reference proteome</keyword>
<dbReference type="GO" id="GO:0007018">
    <property type="term" value="P:microtubule-based movement"/>
    <property type="evidence" value="ECO:0007669"/>
    <property type="project" value="InterPro"/>
</dbReference>
<dbReference type="EMBL" id="JAGXEW010000260">
    <property type="protein sequence ID" value="KAK1142693.1"/>
    <property type="molecule type" value="Genomic_DNA"/>
</dbReference>
<comment type="caution">
    <text evidence="3">The sequence shown here is derived from an EMBL/GenBank/DDBJ whole genome shotgun (WGS) entry which is preliminary data.</text>
</comment>
<dbReference type="GO" id="GO:0051959">
    <property type="term" value="F:dynein light intermediate chain binding"/>
    <property type="evidence" value="ECO:0007669"/>
    <property type="project" value="InterPro"/>
</dbReference>
<accession>A0AAD8CE98</accession>
<dbReference type="Gene3D" id="1.20.1270.280">
    <property type="match status" value="1"/>
</dbReference>
<dbReference type="InterPro" id="IPR041228">
    <property type="entry name" value="Dynein_C"/>
</dbReference>
<dbReference type="Proteomes" id="UP001230051">
    <property type="component" value="Unassembled WGS sequence"/>
</dbReference>
<protein>
    <submittedName>
        <fullName evidence="3">Dynein beta chain, ciliary-like</fullName>
    </submittedName>
</protein>
<feature type="compositionally biased region" description="Basic and acidic residues" evidence="1">
    <location>
        <begin position="352"/>
        <end position="361"/>
    </location>
</feature>
<proteinExistence type="predicted"/>
<reference evidence="3" key="1">
    <citation type="submission" date="2022-02" db="EMBL/GenBank/DDBJ databases">
        <title>Atlantic sturgeon de novo genome assembly.</title>
        <authorList>
            <person name="Stock M."/>
            <person name="Klopp C."/>
            <person name="Guiguen Y."/>
            <person name="Cabau C."/>
            <person name="Parinello H."/>
            <person name="Santidrian Yebra-Pimentel E."/>
            <person name="Kuhl H."/>
            <person name="Dirks R.P."/>
            <person name="Guessner J."/>
            <person name="Wuertz S."/>
            <person name="Du K."/>
            <person name="Schartl M."/>
        </authorList>
    </citation>
    <scope>NUCLEOTIDE SEQUENCE</scope>
    <source>
        <strain evidence="3">STURGEONOMICS-FGT-2020</strain>
        <tissue evidence="3">Whole blood</tissue>
    </source>
</reference>
<feature type="compositionally biased region" description="Polar residues" evidence="1">
    <location>
        <begin position="236"/>
        <end position="251"/>
    </location>
</feature>
<dbReference type="PANTHER" id="PTHR46961:SF21">
    <property type="entry name" value="LOW QUALITY PROTEIN: DYNEIN BETA CHAIN, FLAGELLAR OUTER ARM-LIKE"/>
    <property type="match status" value="1"/>
</dbReference>
<evidence type="ECO:0000256" key="1">
    <source>
        <dbReference type="SAM" id="MobiDB-lite"/>
    </source>
</evidence>
<evidence type="ECO:0000259" key="2">
    <source>
        <dbReference type="Pfam" id="PF18199"/>
    </source>
</evidence>